<dbReference type="SMART" id="SM00387">
    <property type="entry name" value="HATPase_c"/>
    <property type="match status" value="1"/>
</dbReference>
<reference evidence="9 10" key="1">
    <citation type="submission" date="2015-09" db="EMBL/GenBank/DDBJ databases">
        <authorList>
            <consortium name="Pathogen Informatics"/>
        </authorList>
    </citation>
    <scope>NUCLEOTIDE SEQUENCE [LARGE SCALE GENOMIC DNA]</scope>
    <source>
        <strain evidence="9 10">2789STDY5834945</strain>
    </source>
</reference>
<comment type="catalytic activity">
    <reaction evidence="1">
        <text>ATP + protein L-histidine = ADP + protein N-phospho-L-histidine.</text>
        <dbReference type="EC" id="2.7.13.3"/>
    </reaction>
</comment>
<dbReference type="SMART" id="SM00388">
    <property type="entry name" value="HisKA"/>
    <property type="match status" value="1"/>
</dbReference>
<dbReference type="Gene3D" id="3.30.565.10">
    <property type="entry name" value="Histidine kinase-like ATPase, C-terminal domain"/>
    <property type="match status" value="1"/>
</dbReference>
<evidence type="ECO:0000256" key="2">
    <source>
        <dbReference type="ARBA" id="ARBA00012438"/>
    </source>
</evidence>
<dbReference type="InterPro" id="IPR005467">
    <property type="entry name" value="His_kinase_dom"/>
</dbReference>
<dbReference type="InterPro" id="IPR003594">
    <property type="entry name" value="HATPase_dom"/>
</dbReference>
<evidence type="ECO:0000313" key="10">
    <source>
        <dbReference type="Proteomes" id="UP000095541"/>
    </source>
</evidence>
<dbReference type="AlphaFoldDB" id="A0A174NV23"/>
<dbReference type="InterPro" id="IPR004358">
    <property type="entry name" value="Sig_transdc_His_kin-like_C"/>
</dbReference>
<dbReference type="SUPFAM" id="SSF55874">
    <property type="entry name" value="ATPase domain of HSP90 chaperone/DNA topoisomerase II/histidine kinase"/>
    <property type="match status" value="1"/>
</dbReference>
<accession>A0A174NV23</accession>
<dbReference type="Gene3D" id="3.30.450.20">
    <property type="entry name" value="PAS domain"/>
    <property type="match status" value="1"/>
</dbReference>
<keyword evidence="6" id="KW-0902">Two-component regulatory system</keyword>
<dbReference type="InterPro" id="IPR036890">
    <property type="entry name" value="HATPase_C_sf"/>
</dbReference>
<evidence type="ECO:0000256" key="4">
    <source>
        <dbReference type="ARBA" id="ARBA00022679"/>
    </source>
</evidence>
<dbReference type="RefSeq" id="WP_055217254.1">
    <property type="nucleotide sequence ID" value="NZ_CZBI01000001.1"/>
</dbReference>
<keyword evidence="4 9" id="KW-0808">Transferase</keyword>
<evidence type="ECO:0000256" key="1">
    <source>
        <dbReference type="ARBA" id="ARBA00000085"/>
    </source>
</evidence>
<keyword evidence="5 9" id="KW-0418">Kinase</keyword>
<dbReference type="Pfam" id="PF00512">
    <property type="entry name" value="HisKA"/>
    <property type="match status" value="1"/>
</dbReference>
<evidence type="ECO:0000256" key="3">
    <source>
        <dbReference type="ARBA" id="ARBA00022553"/>
    </source>
</evidence>
<dbReference type="InterPro" id="IPR050736">
    <property type="entry name" value="Sensor_HK_Regulatory"/>
</dbReference>
<dbReference type="GO" id="GO:0000155">
    <property type="term" value="F:phosphorelay sensor kinase activity"/>
    <property type="evidence" value="ECO:0007669"/>
    <property type="project" value="InterPro"/>
</dbReference>
<dbReference type="EC" id="2.7.13.3" evidence="2"/>
<dbReference type="CDD" id="cd00082">
    <property type="entry name" value="HisKA"/>
    <property type="match status" value="1"/>
</dbReference>
<gene>
    <name evidence="9" type="primary">rcsC_1</name>
    <name evidence="9" type="ORF">ERS852557_00887</name>
</gene>
<keyword evidence="7" id="KW-0472">Membrane</keyword>
<dbReference type="PROSITE" id="PS50109">
    <property type="entry name" value="HIS_KIN"/>
    <property type="match status" value="1"/>
</dbReference>
<evidence type="ECO:0000256" key="7">
    <source>
        <dbReference type="SAM" id="Phobius"/>
    </source>
</evidence>
<name>A0A174NV23_BACT4</name>
<dbReference type="PANTHER" id="PTHR43711">
    <property type="entry name" value="TWO-COMPONENT HISTIDINE KINASE"/>
    <property type="match status" value="1"/>
</dbReference>
<dbReference type="InterPro" id="IPR003661">
    <property type="entry name" value="HisK_dim/P_dom"/>
</dbReference>
<evidence type="ECO:0000313" key="9">
    <source>
        <dbReference type="EMBL" id="CUP52564.1"/>
    </source>
</evidence>
<dbReference type="EMBL" id="CZBI01000001">
    <property type="protein sequence ID" value="CUP52564.1"/>
    <property type="molecule type" value="Genomic_DNA"/>
</dbReference>
<organism evidence="9 10">
    <name type="scientific">Bacteroides thetaiotaomicron</name>
    <dbReference type="NCBI Taxonomy" id="818"/>
    <lineage>
        <taxon>Bacteria</taxon>
        <taxon>Pseudomonadati</taxon>
        <taxon>Bacteroidota</taxon>
        <taxon>Bacteroidia</taxon>
        <taxon>Bacteroidales</taxon>
        <taxon>Bacteroidaceae</taxon>
        <taxon>Bacteroides</taxon>
    </lineage>
</organism>
<feature type="transmembrane region" description="Helical" evidence="7">
    <location>
        <begin position="6"/>
        <end position="25"/>
    </location>
</feature>
<dbReference type="Gene3D" id="1.10.287.130">
    <property type="match status" value="1"/>
</dbReference>
<dbReference type="SUPFAM" id="SSF47384">
    <property type="entry name" value="Homodimeric domain of signal transducing histidine kinase"/>
    <property type="match status" value="1"/>
</dbReference>
<keyword evidence="7" id="KW-0812">Transmembrane</keyword>
<dbReference type="Pfam" id="PF02518">
    <property type="entry name" value="HATPase_c"/>
    <property type="match status" value="1"/>
</dbReference>
<evidence type="ECO:0000256" key="6">
    <source>
        <dbReference type="ARBA" id="ARBA00023012"/>
    </source>
</evidence>
<evidence type="ECO:0000259" key="8">
    <source>
        <dbReference type="PROSITE" id="PS50109"/>
    </source>
</evidence>
<protein>
    <recommendedName>
        <fullName evidence="2">histidine kinase</fullName>
        <ecNumber evidence="2">2.7.13.3</ecNumber>
    </recommendedName>
</protein>
<feature type="transmembrane region" description="Helical" evidence="7">
    <location>
        <begin position="387"/>
        <end position="409"/>
    </location>
</feature>
<dbReference type="PRINTS" id="PR00344">
    <property type="entry name" value="BCTRLSENSOR"/>
</dbReference>
<keyword evidence="3" id="KW-0597">Phosphoprotein</keyword>
<keyword evidence="7" id="KW-1133">Transmembrane helix</keyword>
<dbReference type="Proteomes" id="UP000095541">
    <property type="component" value="Unassembled WGS sequence"/>
</dbReference>
<evidence type="ECO:0000256" key="5">
    <source>
        <dbReference type="ARBA" id="ARBA00022777"/>
    </source>
</evidence>
<dbReference type="PANTHER" id="PTHR43711:SF1">
    <property type="entry name" value="HISTIDINE KINASE 1"/>
    <property type="match status" value="1"/>
</dbReference>
<proteinExistence type="predicted"/>
<feature type="domain" description="Histidine kinase" evidence="8">
    <location>
        <begin position="565"/>
        <end position="782"/>
    </location>
</feature>
<sequence length="785" mass="91513">MVNLKYKYIIACICLLAAFLCGYNLKQWYATNHRIVRHVSLIYSFSKDEVSNVKFEELVRKEFRKQGMEPVFDRFYLDCDCFAQKKGIEHTRNYLEILKNKPLDLILPVGDQATYSLLSTKHRFLSSIPVVACNVHFPDESLIKEYESKKVYVLRDSPDFKRNLEFIKSLQPHVHMEVIYNIDLTPLGYKSFNLLTHVVDRRNVQILSSQSAFSVEYEYKEIKEMVEYYSLMPAMANGNSNNKELTVSLCPFRYIKGNSLLVMMKKSKSEQRKRAFLLDKSDYVALPIVNALNMPSFSCIREGFGEETKIVGGYMATDEISAKAVTDLASRLLNKEKVGMPKIRDLGKEYVLDWKYFSAYSGYDMDNVPKNVRMINYPFYDHYRKELYFLEGLLIFAFILVSFILLRIYRRSQIERQNLRILEEAHKRLTLSADGGQISLWNMHAEYIEFDENFIRLTELQQRKFKIVDFDKYIYPDDVETLRLLTESLYQSPGVRMQRVRFRFDEEKDYQWYELRCRSLKDVQGEMMLAGVMQSIQELVEREHQLVLAKQMAERAELKQSFLNNMSHEIRTPLNAIVGFTNLLMNEDANELDAEEKTDMLKIINHNNELLLKLINDIVEISRLDSGNMDFEIKEWNMTEVIGEIYKTYQPLVRPSLEFRLELDDTAALPVNMDCLRFTQVIVNFLSNANKFTQNGSIVLGCKVDKKQREICVYVQDSGKGINEKELMMIFDRFYKGDEFEQGSGLGLPICKVIVERLSGRIEVHSEIGVGSCFSVYLSMADSGI</sequence>
<dbReference type="InterPro" id="IPR036097">
    <property type="entry name" value="HisK_dim/P_sf"/>
</dbReference>